<feature type="compositionally biased region" description="Acidic residues" evidence="1">
    <location>
        <begin position="269"/>
        <end position="285"/>
    </location>
</feature>
<feature type="compositionally biased region" description="Low complexity" evidence="1">
    <location>
        <begin position="307"/>
        <end position="321"/>
    </location>
</feature>
<feature type="compositionally biased region" description="Acidic residues" evidence="1">
    <location>
        <begin position="322"/>
        <end position="344"/>
    </location>
</feature>
<dbReference type="AlphaFoldDB" id="A0A9Q9B045"/>
<name>A0A9Q9B045_9PEZI</name>
<feature type="compositionally biased region" description="Acidic residues" evidence="1">
    <location>
        <begin position="472"/>
        <end position="484"/>
    </location>
</feature>
<evidence type="ECO:0000313" key="2">
    <source>
        <dbReference type="EMBL" id="USW55047.1"/>
    </source>
</evidence>
<evidence type="ECO:0000256" key="1">
    <source>
        <dbReference type="SAM" id="MobiDB-lite"/>
    </source>
</evidence>
<proteinExistence type="predicted"/>
<protein>
    <submittedName>
        <fullName evidence="2">Nucleotide-binding alpha-beta plait domain superfamily, RNA-binding domain superfamily</fullName>
    </submittedName>
</protein>
<feature type="compositionally biased region" description="Basic and acidic residues" evidence="1">
    <location>
        <begin position="113"/>
        <end position="139"/>
    </location>
</feature>
<dbReference type="InterPro" id="IPR035979">
    <property type="entry name" value="RBD_domain_sf"/>
</dbReference>
<dbReference type="SUPFAM" id="SSF54928">
    <property type="entry name" value="RNA-binding domain, RBD"/>
    <property type="match status" value="1"/>
</dbReference>
<feature type="compositionally biased region" description="Basic and acidic residues" evidence="1">
    <location>
        <begin position="213"/>
        <end position="226"/>
    </location>
</feature>
<sequence length="543" mass="60673">MTTTEARTRLHITPFNPSLLDRYVPPAVQPLATNISYHTVETFPERGFGYVELPESEAQKLKKKLNGMMLKGTKVKIEEAKPERKRKGREEEEPVHDEDDSKARKKAKKEKRKVGELVLEGHELPEGRHIKRGWGEDKVKGRKSSKKDDSIKDKKMIFKTVVPPNKIEVEKDGAKKSRTKEKKELEEKKSGRKEVVVTEGKKSSRPAAGGKSRKSELRYEDGKGWVDEDGEVVEAETDKQKRKRERKEAKKAAKEAVKQSEPEVQQDSVMEEAPELDSEPEDEGTTIEIAHAGLPTREAWSGDEDTASSPTVSSVSSVSSDSESEEASEAESASEPESDADTEAGLDKQLAEAQSNTVSNKNTQTPEATSLPVGEVQTKEVHPLEALFKRPAPKADQSPKPKPTPIDTSFSFFDAGGDIDGDDVGATAEIRIPQTPRTKEDLAWRGQRSAAPTPDTAAIGKKFDFSFAGQDHEEEEDEDEDMVDSEVAQARAGAAVGEQEESEFRKWFYENRGSLNRGWKKRRKEERKSLRQRENRKVGRRIA</sequence>
<feature type="compositionally biased region" description="Basic and acidic residues" evidence="1">
    <location>
        <begin position="526"/>
        <end position="537"/>
    </location>
</feature>
<organism evidence="2 3">
    <name type="scientific">Septoria linicola</name>
    <dbReference type="NCBI Taxonomy" id="215465"/>
    <lineage>
        <taxon>Eukaryota</taxon>
        <taxon>Fungi</taxon>
        <taxon>Dikarya</taxon>
        <taxon>Ascomycota</taxon>
        <taxon>Pezizomycotina</taxon>
        <taxon>Dothideomycetes</taxon>
        <taxon>Dothideomycetidae</taxon>
        <taxon>Mycosphaerellales</taxon>
        <taxon>Mycosphaerellaceae</taxon>
        <taxon>Septoria</taxon>
    </lineage>
</organism>
<feature type="compositionally biased region" description="Basic residues" evidence="1">
    <location>
        <begin position="103"/>
        <end position="112"/>
    </location>
</feature>
<dbReference type="Gene3D" id="3.30.70.330">
    <property type="match status" value="1"/>
</dbReference>
<dbReference type="Proteomes" id="UP001056384">
    <property type="component" value="Chromosome 7"/>
</dbReference>
<keyword evidence="3" id="KW-1185">Reference proteome</keyword>
<feature type="compositionally biased region" description="Basic and acidic residues" evidence="1">
    <location>
        <begin position="246"/>
        <end position="261"/>
    </location>
</feature>
<feature type="compositionally biased region" description="Polar residues" evidence="1">
    <location>
        <begin position="352"/>
        <end position="368"/>
    </location>
</feature>
<dbReference type="GO" id="GO:0003676">
    <property type="term" value="F:nucleic acid binding"/>
    <property type="evidence" value="ECO:0007669"/>
    <property type="project" value="InterPro"/>
</dbReference>
<feature type="region of interest" description="Disordered" evidence="1">
    <location>
        <begin position="519"/>
        <end position="543"/>
    </location>
</feature>
<feature type="region of interest" description="Disordered" evidence="1">
    <location>
        <begin position="73"/>
        <end position="497"/>
    </location>
</feature>
<feature type="compositionally biased region" description="Acidic residues" evidence="1">
    <location>
        <begin position="91"/>
        <end position="100"/>
    </location>
</feature>
<accession>A0A9Q9B045</accession>
<feature type="compositionally biased region" description="Basic and acidic residues" evidence="1">
    <location>
        <begin position="167"/>
        <end position="202"/>
    </location>
</feature>
<dbReference type="EMBL" id="CP099424">
    <property type="protein sequence ID" value="USW55047.1"/>
    <property type="molecule type" value="Genomic_DNA"/>
</dbReference>
<dbReference type="InterPro" id="IPR012677">
    <property type="entry name" value="Nucleotide-bd_a/b_plait_sf"/>
</dbReference>
<reference evidence="2" key="1">
    <citation type="submission" date="2022-06" db="EMBL/GenBank/DDBJ databases">
        <title>Complete genome sequences of two strains of the flax pathogen Septoria linicola.</title>
        <authorList>
            <person name="Lapalu N."/>
            <person name="Simon A."/>
            <person name="Demenou B."/>
            <person name="Paumier D."/>
            <person name="Guillot M.-P."/>
            <person name="Gout L."/>
            <person name="Valade R."/>
        </authorList>
    </citation>
    <scope>NUCLEOTIDE SEQUENCE</scope>
    <source>
        <strain evidence="2">SE15195</strain>
    </source>
</reference>
<feature type="compositionally biased region" description="Basic and acidic residues" evidence="1">
    <location>
        <begin position="146"/>
        <end position="156"/>
    </location>
</feature>
<gene>
    <name evidence="2" type="ORF">Slin15195_G083660</name>
</gene>
<evidence type="ECO:0000313" key="3">
    <source>
        <dbReference type="Proteomes" id="UP001056384"/>
    </source>
</evidence>